<reference evidence="2" key="1">
    <citation type="journal article" date="2024" name="BMC Genomics">
        <title>Functional annotation of a divergent genome using sequence and structure-based similarity.</title>
        <authorList>
            <person name="Svedberg D."/>
            <person name="Winiger R.R."/>
            <person name="Berg A."/>
            <person name="Sharma H."/>
            <person name="Tellgren-Roth C."/>
            <person name="Debrunner-Vossbrinck B.A."/>
            <person name="Vossbrinck C.R."/>
            <person name="Barandun J."/>
        </authorList>
    </citation>
    <scope>NUCLEOTIDE SEQUENCE</scope>
    <source>
        <strain evidence="2">Illinois isolate</strain>
    </source>
</reference>
<gene>
    <name evidence="2" type="ORF">VNE69_08193</name>
</gene>
<sequence length="241" mass="28798">MVIFTLLLLIYNSFNLSHSIDKGLAVTGNASINYSVLMYDNKKYVKKYKVQPFNIKYDSVTVENYNSWYDSQITNETFECVEHFRFKPKKIIYNVIIWEIIFKASNVVFDALMSHKDIIEIIYITNNMNRHKHSHDFRYYFKIFVTKFLINQPTKIRLHPIGHLFELLAYHSYDLIFDLSFYSSFEDKNHIKKIKKLVYDFIDVRIKKSCPWHITQLYNDLMNSNIKIKKPGEIEFIGSRG</sequence>
<proteinExistence type="predicted"/>
<evidence type="ECO:0000256" key="1">
    <source>
        <dbReference type="SAM" id="SignalP"/>
    </source>
</evidence>
<dbReference type="Proteomes" id="UP001334084">
    <property type="component" value="Chromosome 8"/>
</dbReference>
<name>A0AAX4JEY8_9MICR</name>
<dbReference type="AlphaFoldDB" id="A0AAX4JEY8"/>
<dbReference type="EMBL" id="CP142733">
    <property type="protein sequence ID" value="WUR04441.1"/>
    <property type="molecule type" value="Genomic_DNA"/>
</dbReference>
<feature type="signal peptide" evidence="1">
    <location>
        <begin position="1"/>
        <end position="19"/>
    </location>
</feature>
<keyword evidence="3" id="KW-1185">Reference proteome</keyword>
<accession>A0AAX4JEY8</accession>
<protein>
    <submittedName>
        <fullName evidence="2">Uncharacterized protein</fullName>
    </submittedName>
</protein>
<organism evidence="2 3">
    <name type="scientific">Vairimorpha necatrix</name>
    <dbReference type="NCBI Taxonomy" id="6039"/>
    <lineage>
        <taxon>Eukaryota</taxon>
        <taxon>Fungi</taxon>
        <taxon>Fungi incertae sedis</taxon>
        <taxon>Microsporidia</taxon>
        <taxon>Nosematidae</taxon>
        <taxon>Vairimorpha</taxon>
    </lineage>
</organism>
<dbReference type="RefSeq" id="XP_065330586.1">
    <property type="nucleotide sequence ID" value="XM_065474514.1"/>
</dbReference>
<evidence type="ECO:0000313" key="2">
    <source>
        <dbReference type="EMBL" id="WUR04441.1"/>
    </source>
</evidence>
<keyword evidence="1" id="KW-0732">Signal</keyword>
<dbReference type="KEGG" id="vnx:VNE69_08193"/>
<feature type="chain" id="PRO_5043702298" evidence="1">
    <location>
        <begin position="20"/>
        <end position="241"/>
    </location>
</feature>
<evidence type="ECO:0000313" key="3">
    <source>
        <dbReference type="Proteomes" id="UP001334084"/>
    </source>
</evidence>
<dbReference type="GeneID" id="90542269"/>